<keyword evidence="5 6" id="KW-0472">Membrane</keyword>
<evidence type="ECO:0000256" key="4">
    <source>
        <dbReference type="ARBA" id="ARBA00022989"/>
    </source>
</evidence>
<keyword evidence="9" id="KW-1185">Reference proteome</keyword>
<feature type="transmembrane region" description="Helical" evidence="6">
    <location>
        <begin position="53"/>
        <end position="70"/>
    </location>
</feature>
<evidence type="ECO:0000313" key="9">
    <source>
        <dbReference type="Proteomes" id="UP000422108"/>
    </source>
</evidence>
<feature type="transmembrane region" description="Helical" evidence="6">
    <location>
        <begin position="170"/>
        <end position="185"/>
    </location>
</feature>
<dbReference type="PANTHER" id="PTHR32322:SF18">
    <property type="entry name" value="S-ADENOSYLMETHIONINE_S-ADENOSYLHOMOCYSTEINE TRANSPORTER"/>
    <property type="match status" value="1"/>
</dbReference>
<keyword evidence="3 6" id="KW-0812">Transmembrane</keyword>
<dbReference type="GO" id="GO:0005886">
    <property type="term" value="C:plasma membrane"/>
    <property type="evidence" value="ECO:0007669"/>
    <property type="project" value="UniProtKB-SubCell"/>
</dbReference>
<feature type="transmembrane region" description="Helical" evidence="6">
    <location>
        <begin position="107"/>
        <end position="130"/>
    </location>
</feature>
<gene>
    <name evidence="8" type="ORF">DSCOOX_39440</name>
</gene>
<dbReference type="InterPro" id="IPR050638">
    <property type="entry name" value="AA-Vitamin_Transporters"/>
</dbReference>
<accession>A0A5K8AFT8</accession>
<organism evidence="8 9">
    <name type="scientific">Desulfosarcina ovata subsp. ovata</name>
    <dbReference type="NCBI Taxonomy" id="2752305"/>
    <lineage>
        <taxon>Bacteria</taxon>
        <taxon>Pseudomonadati</taxon>
        <taxon>Thermodesulfobacteriota</taxon>
        <taxon>Desulfobacteria</taxon>
        <taxon>Desulfobacterales</taxon>
        <taxon>Desulfosarcinaceae</taxon>
        <taxon>Desulfosarcina</taxon>
    </lineage>
</organism>
<feature type="transmembrane region" description="Helical" evidence="6">
    <location>
        <begin position="282"/>
        <end position="300"/>
    </location>
</feature>
<feature type="domain" description="EamA" evidence="7">
    <location>
        <begin position="25"/>
        <end position="154"/>
    </location>
</feature>
<dbReference type="PANTHER" id="PTHR32322">
    <property type="entry name" value="INNER MEMBRANE TRANSPORTER"/>
    <property type="match status" value="1"/>
</dbReference>
<evidence type="ECO:0000256" key="6">
    <source>
        <dbReference type="SAM" id="Phobius"/>
    </source>
</evidence>
<dbReference type="Pfam" id="PF00892">
    <property type="entry name" value="EamA"/>
    <property type="match status" value="2"/>
</dbReference>
<dbReference type="InterPro" id="IPR037185">
    <property type="entry name" value="EmrE-like"/>
</dbReference>
<evidence type="ECO:0000256" key="5">
    <source>
        <dbReference type="ARBA" id="ARBA00023136"/>
    </source>
</evidence>
<comment type="subcellular location">
    <subcellularLocation>
        <location evidence="1">Cell membrane</location>
        <topology evidence="1">Multi-pass membrane protein</topology>
    </subcellularLocation>
</comment>
<feature type="transmembrane region" description="Helical" evidence="6">
    <location>
        <begin position="229"/>
        <end position="247"/>
    </location>
</feature>
<feature type="transmembrane region" description="Helical" evidence="6">
    <location>
        <begin position="197"/>
        <end position="217"/>
    </location>
</feature>
<proteinExistence type="predicted"/>
<evidence type="ECO:0000256" key="1">
    <source>
        <dbReference type="ARBA" id="ARBA00004651"/>
    </source>
</evidence>
<feature type="transmembrane region" description="Helical" evidence="6">
    <location>
        <begin position="82"/>
        <end position="101"/>
    </location>
</feature>
<feature type="transmembrane region" description="Helical" evidence="6">
    <location>
        <begin position="142"/>
        <end position="164"/>
    </location>
</feature>
<dbReference type="AlphaFoldDB" id="A0A5K8AFT8"/>
<protein>
    <submittedName>
        <fullName evidence="8">Transporter</fullName>
    </submittedName>
</protein>
<keyword evidence="4 6" id="KW-1133">Transmembrane helix</keyword>
<dbReference type="EMBL" id="AP021879">
    <property type="protein sequence ID" value="BBO90764.1"/>
    <property type="molecule type" value="Genomic_DNA"/>
</dbReference>
<name>A0A5K8AFT8_9BACT</name>
<dbReference type="Proteomes" id="UP000422108">
    <property type="component" value="Chromosome"/>
</dbReference>
<keyword evidence="2" id="KW-1003">Cell membrane</keyword>
<evidence type="ECO:0000313" key="8">
    <source>
        <dbReference type="EMBL" id="BBO90764.1"/>
    </source>
</evidence>
<dbReference type="SUPFAM" id="SSF103481">
    <property type="entry name" value="Multidrug resistance efflux transporter EmrE"/>
    <property type="match status" value="2"/>
</dbReference>
<sequence>MRARYTESGLNLFLRCDMTFLSGSFIVLLTVIFGGNAVAIKLTLTGMGPLTTAGLRFALAAIAIALWALATGRSFRIRPGQSFQLIIVSSGFTLQLCLFYLGLDRTFASRGILISNLLPFFVLFLSHRFIPDEKITWQKMAGIGMGFCGVAFMFLGHTGAYGAFHSGDPIVLAAVIVWSCNVVYTKRIISAYAPFHLVLYPMMVSVPVFLCAGVLSGEMMVFDLNATVLGAYAYQSLISAAFGFVAWSTMLQRYGASTLHSFVFIMPIAGVVFSALILQEPITPNIVVALILIAGGILMVQRSPKKAVFSFSLTRGI</sequence>
<evidence type="ECO:0000259" key="7">
    <source>
        <dbReference type="Pfam" id="PF00892"/>
    </source>
</evidence>
<dbReference type="InterPro" id="IPR000620">
    <property type="entry name" value="EamA_dom"/>
</dbReference>
<feature type="transmembrane region" description="Helical" evidence="6">
    <location>
        <begin position="259"/>
        <end position="276"/>
    </location>
</feature>
<reference evidence="8 9" key="1">
    <citation type="submission" date="2019-11" db="EMBL/GenBank/DDBJ databases">
        <title>Comparative genomics of hydrocarbon-degrading Desulfosarcina strains.</title>
        <authorList>
            <person name="Watanabe M."/>
            <person name="Kojima H."/>
            <person name="Fukui M."/>
        </authorList>
    </citation>
    <scope>NUCLEOTIDE SEQUENCE [LARGE SCALE GENOMIC DNA]</scope>
    <source>
        <strain evidence="9">oXyS1</strain>
    </source>
</reference>
<evidence type="ECO:0000256" key="3">
    <source>
        <dbReference type="ARBA" id="ARBA00022692"/>
    </source>
</evidence>
<feature type="domain" description="EamA" evidence="7">
    <location>
        <begin position="166"/>
        <end position="300"/>
    </location>
</feature>
<feature type="transmembrane region" description="Helical" evidence="6">
    <location>
        <begin position="12"/>
        <end position="33"/>
    </location>
</feature>
<evidence type="ECO:0000256" key="2">
    <source>
        <dbReference type="ARBA" id="ARBA00022475"/>
    </source>
</evidence>